<keyword evidence="3" id="KW-1133">Transmembrane helix</keyword>
<dbReference type="OrthoDB" id="1109804at2"/>
<keyword evidence="3" id="KW-0472">Membrane</keyword>
<organism evidence="5 6">
    <name type="scientific">Thermophagus xiamenensis</name>
    <dbReference type="NCBI Taxonomy" id="385682"/>
    <lineage>
        <taxon>Bacteria</taxon>
        <taxon>Pseudomonadati</taxon>
        <taxon>Bacteroidota</taxon>
        <taxon>Bacteroidia</taxon>
        <taxon>Marinilabiliales</taxon>
        <taxon>Marinilabiliaceae</taxon>
        <taxon>Thermophagus</taxon>
    </lineage>
</organism>
<evidence type="ECO:0000256" key="1">
    <source>
        <dbReference type="ARBA" id="ARBA00022737"/>
    </source>
</evidence>
<dbReference type="InParanoid" id="A0A1I2FT29"/>
<dbReference type="SUPFAM" id="SSF48452">
    <property type="entry name" value="TPR-like"/>
    <property type="match status" value="2"/>
</dbReference>
<dbReference type="Gene3D" id="1.25.40.10">
    <property type="entry name" value="Tetratricopeptide repeat domain"/>
    <property type="match status" value="1"/>
</dbReference>
<dbReference type="Pfam" id="PF13181">
    <property type="entry name" value="TPR_8"/>
    <property type="match status" value="1"/>
</dbReference>
<reference evidence="5 6" key="1">
    <citation type="submission" date="2016-10" db="EMBL/GenBank/DDBJ databases">
        <authorList>
            <person name="de Groot N.N."/>
        </authorList>
    </citation>
    <scope>NUCLEOTIDE SEQUENCE [LARGE SCALE GENOMIC DNA]</scope>
    <source>
        <strain evidence="5 6">DSM 19012</strain>
    </source>
</reference>
<proteinExistence type="predicted"/>
<dbReference type="STRING" id="385682.SAMN05444380_1342"/>
<dbReference type="PANTHER" id="PTHR45641">
    <property type="entry name" value="TETRATRICOPEPTIDE REPEAT PROTEIN (AFU_ORTHOLOGUE AFUA_6G03870)"/>
    <property type="match status" value="1"/>
</dbReference>
<dbReference type="EMBL" id="FONA01000034">
    <property type="protein sequence ID" value="SFF07810.1"/>
    <property type="molecule type" value="Genomic_DNA"/>
</dbReference>
<accession>A0A1I2FT29</accession>
<keyword evidence="1" id="KW-0677">Repeat</keyword>
<dbReference type="Proteomes" id="UP000181976">
    <property type="component" value="Unassembled WGS sequence"/>
</dbReference>
<dbReference type="SMART" id="SM00028">
    <property type="entry name" value="TPR"/>
    <property type="match status" value="6"/>
</dbReference>
<dbReference type="Pfam" id="PF13424">
    <property type="entry name" value="TPR_12"/>
    <property type="match status" value="2"/>
</dbReference>
<keyword evidence="6" id="KW-1185">Reference proteome</keyword>
<feature type="transmembrane region" description="Helical" evidence="3">
    <location>
        <begin position="384"/>
        <end position="403"/>
    </location>
</feature>
<evidence type="ECO:0000256" key="3">
    <source>
        <dbReference type="SAM" id="Phobius"/>
    </source>
</evidence>
<name>A0A1I2FT29_9BACT</name>
<evidence type="ECO:0000259" key="4">
    <source>
        <dbReference type="Pfam" id="PF06580"/>
    </source>
</evidence>
<sequence>MWNEQRFSLLLVWGIMLIFGISNPSVGSDKDYVYLIYLENRIKKIFPDSLDQADSLALILIEKANELGNDSLASLGWFFRGEVAYYRGHFDLSGDYYQKSINFLDSINAPEKKAVYYNNLGLVRYFEQRYNEALRAFLKSSDYERISGNDYGFAQCLHNIALVQEKAGRFKKAENYFRHSLSLFFQMDSLADAAAVLNDYAIFLRGQERFDMAIEKYNEAMAIYEKLDDSENIAKVKCNLGALFLHKKEYQTAAIYLEESLNYFKDMSSSAYLINLYSLFGDLYFEQGRTALAVIFYERAEDAAKNMGWDHLRQENLYSLFKALKAEKEYEKALEALEQYTRFKDSLIISNNAFLRETIDNELETLLMEKELDLMKAKNNQMKLVLIIIGLVLFLGWGGWFLYGRNQLLMKEKERRLLEQKLHQLQVEPHLIFNVLLSIQNYVIEDKKNEAIEYIHDIGELIRSILDYGEKELIYLEDEIDILNKYLKVQCRRFFPSNGYNEVRAYMTSGSGYLLVPPLLVRPLLDILFMQGKIRNSQRFGIEIRYEQQKKQLEMTLETRGIILDHKLSESGIELIKQRLELMPKGSKVASPQFIDVVSEGVKIGNKLKIVLPLIEESDDDYFLPKSAGISPHLSVSHFNKGC</sequence>
<evidence type="ECO:0000313" key="5">
    <source>
        <dbReference type="EMBL" id="SFF07810.1"/>
    </source>
</evidence>
<feature type="domain" description="Signal transduction histidine kinase internal region" evidence="4">
    <location>
        <begin position="419"/>
        <end position="494"/>
    </location>
</feature>
<dbReference type="InterPro" id="IPR019734">
    <property type="entry name" value="TPR_rpt"/>
</dbReference>
<dbReference type="eggNOG" id="COG2972">
    <property type="taxonomic scope" value="Bacteria"/>
</dbReference>
<dbReference type="InterPro" id="IPR010559">
    <property type="entry name" value="Sig_transdc_His_kin_internal"/>
</dbReference>
<dbReference type="InterPro" id="IPR011990">
    <property type="entry name" value="TPR-like_helical_dom_sf"/>
</dbReference>
<dbReference type="PANTHER" id="PTHR45641:SF19">
    <property type="entry name" value="NEPHROCYSTIN-3"/>
    <property type="match status" value="1"/>
</dbReference>
<evidence type="ECO:0000256" key="2">
    <source>
        <dbReference type="ARBA" id="ARBA00022803"/>
    </source>
</evidence>
<protein>
    <submittedName>
        <fullName evidence="5">Tetratricopeptide repeat-containing protein</fullName>
    </submittedName>
</protein>
<dbReference type="eggNOG" id="COG0457">
    <property type="taxonomic scope" value="Bacteria"/>
</dbReference>
<keyword evidence="3" id="KW-0812">Transmembrane</keyword>
<dbReference type="AlphaFoldDB" id="A0A1I2FT29"/>
<keyword evidence="2" id="KW-0802">TPR repeat</keyword>
<evidence type="ECO:0000313" key="6">
    <source>
        <dbReference type="Proteomes" id="UP000181976"/>
    </source>
</evidence>
<dbReference type="GO" id="GO:0000155">
    <property type="term" value="F:phosphorelay sensor kinase activity"/>
    <property type="evidence" value="ECO:0007669"/>
    <property type="project" value="InterPro"/>
</dbReference>
<dbReference type="GO" id="GO:0016020">
    <property type="term" value="C:membrane"/>
    <property type="evidence" value="ECO:0007669"/>
    <property type="project" value="InterPro"/>
</dbReference>
<gene>
    <name evidence="5" type="ORF">SAMN05444380_1342</name>
</gene>
<dbReference type="Pfam" id="PF06580">
    <property type="entry name" value="His_kinase"/>
    <property type="match status" value="1"/>
</dbReference>
<dbReference type="RefSeq" id="WP_010527115.1">
    <property type="nucleotide sequence ID" value="NZ_AFSL01000033.1"/>
</dbReference>